<dbReference type="AlphaFoldDB" id="A0A6L6HRJ6"/>
<evidence type="ECO:0008006" key="5">
    <source>
        <dbReference type="Google" id="ProtNLM"/>
    </source>
</evidence>
<feature type="signal peptide" evidence="2">
    <location>
        <begin position="1"/>
        <end position="21"/>
    </location>
</feature>
<proteinExistence type="predicted"/>
<comment type="caution">
    <text evidence="3">The sequence shown here is derived from an EMBL/GenBank/DDBJ whole genome shotgun (WGS) entry which is preliminary data.</text>
</comment>
<dbReference type="RefSeq" id="WP_154765133.1">
    <property type="nucleotide sequence ID" value="NZ_WMBT01000007.1"/>
</dbReference>
<evidence type="ECO:0000313" key="3">
    <source>
        <dbReference type="EMBL" id="MTE01059.1"/>
    </source>
</evidence>
<feature type="compositionally biased region" description="Pro residues" evidence="1">
    <location>
        <begin position="103"/>
        <end position="114"/>
    </location>
</feature>
<organism evidence="3 4">
    <name type="scientific">Paracoccus lichenicola</name>
    <dbReference type="NCBI Taxonomy" id="2665644"/>
    <lineage>
        <taxon>Bacteria</taxon>
        <taxon>Pseudomonadati</taxon>
        <taxon>Pseudomonadota</taxon>
        <taxon>Alphaproteobacteria</taxon>
        <taxon>Rhodobacterales</taxon>
        <taxon>Paracoccaceae</taxon>
        <taxon>Paracoccus</taxon>
    </lineage>
</organism>
<feature type="chain" id="PRO_5026890336" description="DUF2946 domain-containing protein" evidence="2">
    <location>
        <begin position="22"/>
        <end position="114"/>
    </location>
</feature>
<protein>
    <recommendedName>
        <fullName evidence="5">DUF2946 domain-containing protein</fullName>
    </recommendedName>
</protein>
<accession>A0A6L6HRJ6</accession>
<sequence>MRLCLAILPVLMLLAGGPGFAPRAGAMAVVLCSEGAMKTVLADPGTGPAPQDCRDCPACTPPLPAVLAQADGPARPADWRPAFHLRPITAAVLSRKAPGPLSRGPPPSSPGPTP</sequence>
<evidence type="ECO:0000256" key="2">
    <source>
        <dbReference type="SAM" id="SignalP"/>
    </source>
</evidence>
<reference evidence="3 4" key="1">
    <citation type="submission" date="2019-11" db="EMBL/GenBank/DDBJ databases">
        <authorList>
            <person name="Lang L."/>
        </authorList>
    </citation>
    <scope>NUCLEOTIDE SEQUENCE [LARGE SCALE GENOMIC DNA]</scope>
    <source>
        <strain evidence="3 4">YIM 132242</strain>
    </source>
</reference>
<evidence type="ECO:0000313" key="4">
    <source>
        <dbReference type="Proteomes" id="UP000481417"/>
    </source>
</evidence>
<evidence type="ECO:0000256" key="1">
    <source>
        <dbReference type="SAM" id="MobiDB-lite"/>
    </source>
</evidence>
<feature type="region of interest" description="Disordered" evidence="1">
    <location>
        <begin position="94"/>
        <end position="114"/>
    </location>
</feature>
<gene>
    <name evidence="3" type="ORF">GIY56_12210</name>
</gene>
<dbReference type="EMBL" id="WMBT01000007">
    <property type="protein sequence ID" value="MTE01059.1"/>
    <property type="molecule type" value="Genomic_DNA"/>
</dbReference>
<dbReference type="Proteomes" id="UP000481417">
    <property type="component" value="Unassembled WGS sequence"/>
</dbReference>
<keyword evidence="4" id="KW-1185">Reference proteome</keyword>
<name>A0A6L6HRJ6_9RHOB</name>
<keyword evidence="2" id="KW-0732">Signal</keyword>